<evidence type="ECO:0000256" key="11">
    <source>
        <dbReference type="ARBA" id="ARBA00023268"/>
    </source>
</evidence>
<dbReference type="Pfam" id="PF00383">
    <property type="entry name" value="dCMP_cyt_deam_1"/>
    <property type="match status" value="1"/>
</dbReference>
<dbReference type="Gene3D" id="3.40.430.10">
    <property type="entry name" value="Dihydrofolate Reductase, subunit A"/>
    <property type="match status" value="1"/>
</dbReference>
<comment type="cofactor">
    <cofactor evidence="14">
        <name>Zn(2+)</name>
        <dbReference type="ChEBI" id="CHEBI:29105"/>
    </cofactor>
    <text evidence="14">Binds 1 zinc ion.</text>
</comment>
<keyword evidence="9 14" id="KW-0521">NADP</keyword>
<dbReference type="PROSITE" id="PS00903">
    <property type="entry name" value="CYT_DCMP_DEAMINASES_1"/>
    <property type="match status" value="1"/>
</dbReference>
<dbReference type="PANTHER" id="PTHR38011">
    <property type="entry name" value="DIHYDROFOLATE REDUCTASE FAMILY PROTEIN (AFU_ORTHOLOGUE AFUA_8G06820)"/>
    <property type="match status" value="1"/>
</dbReference>
<dbReference type="PIRSF" id="PIRSF006769">
    <property type="entry name" value="RibD"/>
    <property type="match status" value="1"/>
</dbReference>
<dbReference type="EC" id="1.1.1.193" evidence="14"/>
<evidence type="ECO:0000313" key="16">
    <source>
        <dbReference type="EMBL" id="MBM6877350.1"/>
    </source>
</evidence>
<evidence type="ECO:0000256" key="4">
    <source>
        <dbReference type="ARBA" id="ARBA00005259"/>
    </source>
</evidence>
<dbReference type="InterPro" id="IPR016192">
    <property type="entry name" value="APOBEC/CMP_deaminase_Zn-bd"/>
</dbReference>
<dbReference type="CDD" id="cd01284">
    <property type="entry name" value="Riboflavin_deaminase-reductase"/>
    <property type="match status" value="1"/>
</dbReference>
<evidence type="ECO:0000256" key="9">
    <source>
        <dbReference type="ARBA" id="ARBA00022857"/>
    </source>
</evidence>
<keyword evidence="17" id="KW-1185">Reference proteome</keyword>
<keyword evidence="11" id="KW-0511">Multifunctional enzyme</keyword>
<dbReference type="GO" id="GO:0008835">
    <property type="term" value="F:diaminohydroxyphosphoribosylaminopyrimidine deaminase activity"/>
    <property type="evidence" value="ECO:0007669"/>
    <property type="project" value="UniProtKB-EC"/>
</dbReference>
<dbReference type="InterPro" id="IPR011549">
    <property type="entry name" value="RibD_C"/>
</dbReference>
<evidence type="ECO:0000256" key="8">
    <source>
        <dbReference type="ARBA" id="ARBA00022833"/>
    </source>
</evidence>
<dbReference type="InterPro" id="IPR002734">
    <property type="entry name" value="RibDG_C"/>
</dbReference>
<dbReference type="NCBIfam" id="TIGR00227">
    <property type="entry name" value="ribD_Cterm"/>
    <property type="match status" value="1"/>
</dbReference>
<keyword evidence="6 14" id="KW-0686">Riboflavin biosynthesis</keyword>
<evidence type="ECO:0000256" key="12">
    <source>
        <dbReference type="ARBA" id="ARBA00049861"/>
    </source>
</evidence>
<keyword evidence="10 14" id="KW-0560">Oxidoreductase</keyword>
<dbReference type="SUPFAM" id="SSF53597">
    <property type="entry name" value="Dihydrofolate reductase-like"/>
    <property type="match status" value="1"/>
</dbReference>
<dbReference type="Proteomes" id="UP000729290">
    <property type="component" value="Unassembled WGS sequence"/>
</dbReference>
<evidence type="ECO:0000256" key="10">
    <source>
        <dbReference type="ARBA" id="ARBA00023002"/>
    </source>
</evidence>
<comment type="caution">
    <text evidence="16">The sequence shown here is derived from an EMBL/GenBank/DDBJ whole genome shotgun (WGS) entry which is preliminary data.</text>
</comment>
<dbReference type="Pfam" id="PF01872">
    <property type="entry name" value="RibD_C"/>
    <property type="match status" value="1"/>
</dbReference>
<dbReference type="PANTHER" id="PTHR38011:SF7">
    <property type="entry name" value="2,5-DIAMINO-6-RIBOSYLAMINO-4(3H)-PYRIMIDINONE 5'-PHOSPHATE REDUCTASE"/>
    <property type="match status" value="1"/>
</dbReference>
<dbReference type="RefSeq" id="WP_205133357.1">
    <property type="nucleotide sequence ID" value="NZ_JACSNT010000005.1"/>
</dbReference>
<reference evidence="16 17" key="1">
    <citation type="journal article" date="2021" name="Sci. Rep.">
        <title>The distribution of antibiotic resistance genes in chicken gut microbiota commensals.</title>
        <authorList>
            <person name="Juricova H."/>
            <person name="Matiasovicova J."/>
            <person name="Kubasova T."/>
            <person name="Cejkova D."/>
            <person name="Rychlik I."/>
        </authorList>
    </citation>
    <scope>NUCLEOTIDE SEQUENCE [LARGE SCALE GENOMIC DNA]</scope>
    <source>
        <strain evidence="16 17">An431b</strain>
    </source>
</reference>
<evidence type="ECO:0000256" key="2">
    <source>
        <dbReference type="ARBA" id="ARBA00004882"/>
    </source>
</evidence>
<dbReference type="GO" id="GO:0008703">
    <property type="term" value="F:5-amino-6-(5-phosphoribosylamino)uracil reductase activity"/>
    <property type="evidence" value="ECO:0007669"/>
    <property type="project" value="UniProtKB-EC"/>
</dbReference>
<keyword evidence="8 14" id="KW-0862">Zinc</keyword>
<evidence type="ECO:0000256" key="3">
    <source>
        <dbReference type="ARBA" id="ARBA00004910"/>
    </source>
</evidence>
<comment type="similarity">
    <text evidence="5 14">In the C-terminal section; belongs to the HTP reductase family.</text>
</comment>
<evidence type="ECO:0000256" key="5">
    <source>
        <dbReference type="ARBA" id="ARBA00007417"/>
    </source>
</evidence>
<name>A0ABS2G8I3_9FIRM</name>
<accession>A0ABS2G8I3</accession>
<dbReference type="NCBIfam" id="TIGR00326">
    <property type="entry name" value="eubact_ribD"/>
    <property type="match status" value="1"/>
</dbReference>
<comment type="catalytic activity">
    <reaction evidence="12 14">
        <text>5-amino-6-(5-phospho-D-ribitylamino)uracil + NADP(+) = 5-amino-6-(5-phospho-D-ribosylamino)uracil + NADPH + H(+)</text>
        <dbReference type="Rhea" id="RHEA:17845"/>
        <dbReference type="ChEBI" id="CHEBI:15378"/>
        <dbReference type="ChEBI" id="CHEBI:57783"/>
        <dbReference type="ChEBI" id="CHEBI:58349"/>
        <dbReference type="ChEBI" id="CHEBI:58421"/>
        <dbReference type="ChEBI" id="CHEBI:58453"/>
        <dbReference type="EC" id="1.1.1.193"/>
    </reaction>
</comment>
<feature type="domain" description="CMP/dCMP-type deaminase" evidence="15">
    <location>
        <begin position="1"/>
        <end position="123"/>
    </location>
</feature>
<dbReference type="InterPro" id="IPR004794">
    <property type="entry name" value="Eubact_RibD"/>
</dbReference>
<dbReference type="InterPro" id="IPR050765">
    <property type="entry name" value="Riboflavin_Biosynth_HTPR"/>
</dbReference>
<dbReference type="SUPFAM" id="SSF53927">
    <property type="entry name" value="Cytidine deaminase-like"/>
    <property type="match status" value="1"/>
</dbReference>
<evidence type="ECO:0000313" key="17">
    <source>
        <dbReference type="Proteomes" id="UP000729290"/>
    </source>
</evidence>
<evidence type="ECO:0000256" key="13">
    <source>
        <dbReference type="ARBA" id="ARBA00049886"/>
    </source>
</evidence>
<dbReference type="EMBL" id="JACSNV010000004">
    <property type="protein sequence ID" value="MBM6877350.1"/>
    <property type="molecule type" value="Genomic_DNA"/>
</dbReference>
<evidence type="ECO:0000256" key="6">
    <source>
        <dbReference type="ARBA" id="ARBA00022619"/>
    </source>
</evidence>
<protein>
    <recommendedName>
        <fullName evidence="14">Riboflavin biosynthesis protein RibD</fullName>
    </recommendedName>
    <domain>
        <recommendedName>
            <fullName evidence="14">Diaminohydroxyphosphoribosylaminopyrimidine deaminase</fullName>
            <shortName evidence="14">DRAP deaminase</shortName>
            <ecNumber evidence="14">3.5.4.26</ecNumber>
        </recommendedName>
        <alternativeName>
            <fullName evidence="14">Riboflavin-specific deaminase</fullName>
        </alternativeName>
    </domain>
    <domain>
        <recommendedName>
            <fullName evidence="14">5-amino-6-(5-phosphoribosylamino)uracil reductase</fullName>
            <ecNumber evidence="14">1.1.1.193</ecNumber>
        </recommendedName>
        <alternativeName>
            <fullName evidence="14">HTP reductase</fullName>
        </alternativeName>
    </domain>
</protein>
<comment type="function">
    <text evidence="1 14">Converts 2,5-diamino-6-(ribosylamino)-4(3h)-pyrimidinone 5'-phosphate into 5-amino-6-(ribosylamino)-2,4(1h,3h)-pyrimidinedione 5'-phosphate.</text>
</comment>
<organism evidence="16 17">
    <name type="scientific">Anaerotignum lactatifermentans</name>
    <dbReference type="NCBI Taxonomy" id="160404"/>
    <lineage>
        <taxon>Bacteria</taxon>
        <taxon>Bacillati</taxon>
        <taxon>Bacillota</taxon>
        <taxon>Clostridia</taxon>
        <taxon>Lachnospirales</taxon>
        <taxon>Anaerotignaceae</taxon>
        <taxon>Anaerotignum</taxon>
    </lineage>
</organism>
<keyword evidence="14 16" id="KW-0378">Hydrolase</keyword>
<dbReference type="EC" id="3.5.4.26" evidence="14"/>
<dbReference type="InterPro" id="IPR002125">
    <property type="entry name" value="CMP_dCMP_dom"/>
</dbReference>
<keyword evidence="7 14" id="KW-0479">Metal-binding</keyword>
<evidence type="ECO:0000256" key="14">
    <source>
        <dbReference type="PIRNR" id="PIRNR006769"/>
    </source>
</evidence>
<comment type="catalytic activity">
    <reaction evidence="13 14">
        <text>2,5-diamino-6-hydroxy-4-(5-phosphoribosylamino)-pyrimidine + H2O + H(+) = 5-amino-6-(5-phospho-D-ribosylamino)uracil + NH4(+)</text>
        <dbReference type="Rhea" id="RHEA:21868"/>
        <dbReference type="ChEBI" id="CHEBI:15377"/>
        <dbReference type="ChEBI" id="CHEBI:15378"/>
        <dbReference type="ChEBI" id="CHEBI:28938"/>
        <dbReference type="ChEBI" id="CHEBI:58453"/>
        <dbReference type="ChEBI" id="CHEBI:58614"/>
        <dbReference type="EC" id="3.5.4.26"/>
    </reaction>
</comment>
<evidence type="ECO:0000256" key="7">
    <source>
        <dbReference type="ARBA" id="ARBA00022723"/>
    </source>
</evidence>
<evidence type="ECO:0000256" key="1">
    <source>
        <dbReference type="ARBA" id="ARBA00002151"/>
    </source>
</evidence>
<gene>
    <name evidence="16" type="primary">ribD</name>
    <name evidence="16" type="ORF">H9X83_04135</name>
</gene>
<proteinExistence type="inferred from homology"/>
<comment type="pathway">
    <text evidence="2 14">Cofactor biosynthesis; riboflavin biosynthesis; 5-amino-6-(D-ribitylamino)uracil from GTP: step 2/4.</text>
</comment>
<dbReference type="InterPro" id="IPR024072">
    <property type="entry name" value="DHFR-like_dom_sf"/>
</dbReference>
<comment type="pathway">
    <text evidence="3 14">Cofactor biosynthesis; riboflavin biosynthesis; 5-amino-6-(D-ribitylamino)uracil from GTP: step 3/4.</text>
</comment>
<sequence>MDHQDMMRRAIELAKNGTGAVDPNPLVGAVIVKDGRIIGEGYHARYGGLHAERNALASCKESPMGATLYVTLEPCCHYGKTPPCTEAILEAGIQTVYIGSRDPNPKVAGKGAAILRQAGINVIEDFLREECDTLNAPFFYYITRQRPYVAMKYAMTADGKIATETGASQWITNEESRRHVHLLRRKYQGIMAGIGTVLADDPMLSCRLGDGGRNPVRVICDSRLRIPLESKLVQSAKEIPLFIATCAKDAEKKAALEEKGVLVFVFEGQKIPLPELMDKLGELKIGSILLEGGGELNASMLEAGLVQRVYAYVGAKIFGGKTAKTPVSGRGIDLPAQSPALRLAQTEIFGDDVLCVYDVLPEKEAQ</sequence>
<dbReference type="PROSITE" id="PS51747">
    <property type="entry name" value="CYT_DCMP_DEAMINASES_2"/>
    <property type="match status" value="1"/>
</dbReference>
<dbReference type="InterPro" id="IPR016193">
    <property type="entry name" value="Cytidine_deaminase-like"/>
</dbReference>
<dbReference type="Gene3D" id="3.40.140.10">
    <property type="entry name" value="Cytidine Deaminase, domain 2"/>
    <property type="match status" value="1"/>
</dbReference>
<comment type="similarity">
    <text evidence="4 14">In the N-terminal section; belongs to the cytidine and deoxycytidylate deaminase family.</text>
</comment>
<evidence type="ECO:0000259" key="15">
    <source>
        <dbReference type="PROSITE" id="PS51747"/>
    </source>
</evidence>